<feature type="transmembrane region" description="Helical" evidence="1">
    <location>
        <begin position="48"/>
        <end position="68"/>
    </location>
</feature>
<dbReference type="EMBL" id="SUMC01000008">
    <property type="protein sequence ID" value="TKA11577.1"/>
    <property type="molecule type" value="Genomic_DNA"/>
</dbReference>
<accession>A0A4U0STW2</accession>
<evidence type="ECO:0000256" key="1">
    <source>
        <dbReference type="SAM" id="Phobius"/>
    </source>
</evidence>
<dbReference type="OrthoDB" id="4827451at2"/>
<sequence>MRSTPGTHIWLLFLAVNSGILAVVSPSVRSFLLHHNSTNLIELRKHPIRVLIVSALWIEVPSGIALYFVLYELVHAHAERWLGTPRWLAVAAIAHIGATLISQKAVLMGIDYDQLPRSLVHTVDIGVSYGLAGVVGVLTYRVPRPWRWLYAAGALGFFTYPLLSGDRSYTDLGHFTAVLLGFACYPMTPTKQALGD</sequence>
<dbReference type="Pfam" id="PF20401">
    <property type="entry name" value="Rhomboid_2"/>
    <property type="match status" value="1"/>
</dbReference>
<evidence type="ECO:0000313" key="3">
    <source>
        <dbReference type="Proteomes" id="UP000305778"/>
    </source>
</evidence>
<evidence type="ECO:0000313" key="2">
    <source>
        <dbReference type="EMBL" id="TKA11577.1"/>
    </source>
</evidence>
<keyword evidence="1" id="KW-0812">Transmembrane</keyword>
<keyword evidence="3" id="KW-1185">Reference proteome</keyword>
<keyword evidence="1" id="KW-0472">Membrane</keyword>
<dbReference type="Proteomes" id="UP000305778">
    <property type="component" value="Unassembled WGS sequence"/>
</dbReference>
<feature type="transmembrane region" description="Helical" evidence="1">
    <location>
        <begin position="6"/>
        <end position="28"/>
    </location>
</feature>
<name>A0A4U0STW2_9ACTN</name>
<feature type="transmembrane region" description="Helical" evidence="1">
    <location>
        <begin position="119"/>
        <end position="140"/>
    </location>
</feature>
<feature type="transmembrane region" description="Helical" evidence="1">
    <location>
        <begin position="88"/>
        <end position="107"/>
    </location>
</feature>
<protein>
    <recommendedName>
        <fullName evidence="4">Rhomboid family intramembrane serine protease</fullName>
    </recommendedName>
</protein>
<evidence type="ECO:0008006" key="4">
    <source>
        <dbReference type="Google" id="ProtNLM"/>
    </source>
</evidence>
<keyword evidence="1" id="KW-1133">Transmembrane helix</keyword>
<gene>
    <name evidence="2" type="ORF">FCI23_11325</name>
</gene>
<proteinExistence type="predicted"/>
<reference evidence="2 3" key="1">
    <citation type="submission" date="2019-04" db="EMBL/GenBank/DDBJ databases">
        <title>Streptomyces oryziradicis sp. nov., a novel actinomycete isolated from rhizosphere soil of rice (Oryza sativa L.).</title>
        <authorList>
            <person name="Li C."/>
        </authorList>
    </citation>
    <scope>NUCLEOTIDE SEQUENCE [LARGE SCALE GENOMIC DNA]</scope>
    <source>
        <strain evidence="2 3">NEAU-C40</strain>
    </source>
</reference>
<organism evidence="2 3">
    <name type="scientific">Actinacidiphila oryziradicis</name>
    <dbReference type="NCBI Taxonomy" id="2571141"/>
    <lineage>
        <taxon>Bacteria</taxon>
        <taxon>Bacillati</taxon>
        <taxon>Actinomycetota</taxon>
        <taxon>Actinomycetes</taxon>
        <taxon>Kitasatosporales</taxon>
        <taxon>Streptomycetaceae</taxon>
        <taxon>Actinacidiphila</taxon>
    </lineage>
</organism>
<comment type="caution">
    <text evidence="2">The sequence shown here is derived from an EMBL/GenBank/DDBJ whole genome shotgun (WGS) entry which is preliminary data.</text>
</comment>
<dbReference type="InterPro" id="IPR046862">
    <property type="entry name" value="Rhomboid_2"/>
</dbReference>
<dbReference type="AlphaFoldDB" id="A0A4U0STW2"/>
<feature type="transmembrane region" description="Helical" evidence="1">
    <location>
        <begin position="146"/>
        <end position="163"/>
    </location>
</feature>